<evidence type="ECO:0000313" key="2">
    <source>
        <dbReference type="EMBL" id="RJF97576.1"/>
    </source>
</evidence>
<keyword evidence="1" id="KW-0472">Membrane</keyword>
<reference evidence="3" key="1">
    <citation type="submission" date="2018-09" db="EMBL/GenBank/DDBJ databases">
        <authorList>
            <person name="Zhu H."/>
        </authorList>
    </citation>
    <scope>NUCLEOTIDE SEQUENCE [LARGE SCALE GENOMIC DNA]</scope>
    <source>
        <strain evidence="3">K1R23-30</strain>
    </source>
</reference>
<proteinExistence type="predicted"/>
<dbReference type="Proteomes" id="UP000265955">
    <property type="component" value="Unassembled WGS sequence"/>
</dbReference>
<keyword evidence="1" id="KW-0812">Transmembrane</keyword>
<keyword evidence="3" id="KW-1185">Reference proteome</keyword>
<organism evidence="2 3">
    <name type="scientific">Noviherbaspirillum saxi</name>
    <dbReference type="NCBI Taxonomy" id="2320863"/>
    <lineage>
        <taxon>Bacteria</taxon>
        <taxon>Pseudomonadati</taxon>
        <taxon>Pseudomonadota</taxon>
        <taxon>Betaproteobacteria</taxon>
        <taxon>Burkholderiales</taxon>
        <taxon>Oxalobacteraceae</taxon>
        <taxon>Noviherbaspirillum</taxon>
    </lineage>
</organism>
<dbReference type="AlphaFoldDB" id="A0A3A3FNI9"/>
<accession>A0A3A3FNI9</accession>
<evidence type="ECO:0000256" key="1">
    <source>
        <dbReference type="SAM" id="Phobius"/>
    </source>
</evidence>
<feature type="transmembrane region" description="Helical" evidence="1">
    <location>
        <begin position="35"/>
        <end position="61"/>
    </location>
</feature>
<dbReference type="EMBL" id="QYUO01000001">
    <property type="protein sequence ID" value="RJF97576.1"/>
    <property type="molecule type" value="Genomic_DNA"/>
</dbReference>
<gene>
    <name evidence="2" type="ORF">D3871_02810</name>
</gene>
<feature type="transmembrane region" description="Helical" evidence="1">
    <location>
        <begin position="6"/>
        <end position="23"/>
    </location>
</feature>
<protein>
    <submittedName>
        <fullName evidence="2">Uncharacterized protein</fullName>
    </submittedName>
</protein>
<keyword evidence="1" id="KW-1133">Transmembrane helix</keyword>
<comment type="caution">
    <text evidence="2">The sequence shown here is derived from an EMBL/GenBank/DDBJ whole genome shotgun (WGS) entry which is preliminary data.</text>
</comment>
<evidence type="ECO:0000313" key="3">
    <source>
        <dbReference type="Proteomes" id="UP000265955"/>
    </source>
</evidence>
<name>A0A3A3FNI9_9BURK</name>
<sequence length="67" mass="7437">MLGEAIGGALRAVFVAAFFKPLYQWLRSEISFGRMLARLACVFLCWLLTLAVLFAMLMALLHSMAQG</sequence>